<name>A0A0L6VVK9_9BASI</name>
<comment type="caution">
    <text evidence="2">The sequence shown here is derived from an EMBL/GenBank/DDBJ whole genome shotgun (WGS) entry which is preliminary data.</text>
</comment>
<feature type="domain" description="Tf2-1-like SH3-like" evidence="1">
    <location>
        <begin position="4"/>
        <end position="44"/>
    </location>
</feature>
<dbReference type="Proteomes" id="UP000037035">
    <property type="component" value="Unassembled WGS sequence"/>
</dbReference>
<feature type="non-terminal residue" evidence="2">
    <location>
        <position position="101"/>
    </location>
</feature>
<dbReference type="OrthoDB" id="3004959at2759"/>
<dbReference type="Pfam" id="PF24626">
    <property type="entry name" value="SH3_Tf2-1"/>
    <property type="match status" value="1"/>
</dbReference>
<organism evidence="2 3">
    <name type="scientific">Puccinia sorghi</name>
    <dbReference type="NCBI Taxonomy" id="27349"/>
    <lineage>
        <taxon>Eukaryota</taxon>
        <taxon>Fungi</taxon>
        <taxon>Dikarya</taxon>
        <taxon>Basidiomycota</taxon>
        <taxon>Pucciniomycotina</taxon>
        <taxon>Pucciniomycetes</taxon>
        <taxon>Pucciniales</taxon>
        <taxon>Pucciniaceae</taxon>
        <taxon>Puccinia</taxon>
    </lineage>
</organism>
<dbReference type="AlphaFoldDB" id="A0A0L6VVK9"/>
<evidence type="ECO:0000259" key="1">
    <source>
        <dbReference type="Pfam" id="PF24626"/>
    </source>
</evidence>
<dbReference type="EMBL" id="LAVV01000017">
    <property type="protein sequence ID" value="KNZ64711.1"/>
    <property type="molecule type" value="Genomic_DNA"/>
</dbReference>
<dbReference type="VEuPathDB" id="FungiDB:VP01_10015g1"/>
<dbReference type="InterPro" id="IPR056924">
    <property type="entry name" value="SH3_Tf2-1"/>
</dbReference>
<feature type="non-terminal residue" evidence="2">
    <location>
        <position position="1"/>
    </location>
</feature>
<keyword evidence="3" id="KW-1185">Reference proteome</keyword>
<proteinExistence type="predicted"/>
<gene>
    <name evidence="2" type="ORF">VP01_10015g1</name>
</gene>
<protein>
    <recommendedName>
        <fullName evidence="1">Tf2-1-like SH3-like domain-containing protein</fullName>
    </recommendedName>
</protein>
<accession>A0A0L6VVK9</accession>
<evidence type="ECO:0000313" key="2">
    <source>
        <dbReference type="EMBL" id="KNZ64711.1"/>
    </source>
</evidence>
<sequence length="101" mass="11433">STRDRKLGPFKIDSVVSKKAFKLSLPSNWKVIHLVVHVSLLEPAKGLYPGKSHPQNLSIFRTTWSGNLKKIELPGNTPTIFKTPPTWFKTFIPLILKNLVK</sequence>
<evidence type="ECO:0000313" key="3">
    <source>
        <dbReference type="Proteomes" id="UP000037035"/>
    </source>
</evidence>
<reference evidence="2 3" key="1">
    <citation type="submission" date="2015-08" db="EMBL/GenBank/DDBJ databases">
        <title>Next Generation Sequencing and Analysis of the Genome of Puccinia sorghi L Schw, the Causal Agent of Maize Common Rust.</title>
        <authorList>
            <person name="Rochi L."/>
            <person name="Burguener G."/>
            <person name="Darino M."/>
            <person name="Turjanski A."/>
            <person name="Kreff E."/>
            <person name="Dieguez M.J."/>
            <person name="Sacco F."/>
        </authorList>
    </citation>
    <scope>NUCLEOTIDE SEQUENCE [LARGE SCALE GENOMIC DNA]</scope>
    <source>
        <strain evidence="2 3">RO10H11247</strain>
    </source>
</reference>